<dbReference type="Proteomes" id="UP000723463">
    <property type="component" value="Unassembled WGS sequence"/>
</dbReference>
<comment type="similarity">
    <text evidence="2">Belongs to the oligopeptide OPT transporter family.</text>
</comment>
<gene>
    <name evidence="11" type="ORF">EC957_000571</name>
</gene>
<feature type="transmembrane region" description="Helical" evidence="10">
    <location>
        <begin position="263"/>
        <end position="283"/>
    </location>
</feature>
<evidence type="ECO:0000256" key="2">
    <source>
        <dbReference type="ARBA" id="ARBA00008807"/>
    </source>
</evidence>
<name>A0A9P6F7E0_9FUNG</name>
<keyword evidence="7 10" id="KW-1133">Transmembrane helix</keyword>
<feature type="compositionally biased region" description="Basic and acidic residues" evidence="9">
    <location>
        <begin position="1"/>
        <end position="18"/>
    </location>
</feature>
<reference evidence="11" key="1">
    <citation type="journal article" date="2020" name="Fungal Divers.">
        <title>Resolving the Mortierellaceae phylogeny through synthesis of multi-gene phylogenetics and phylogenomics.</title>
        <authorList>
            <person name="Vandepol N."/>
            <person name="Liber J."/>
            <person name="Desiro A."/>
            <person name="Na H."/>
            <person name="Kennedy M."/>
            <person name="Barry K."/>
            <person name="Grigoriev I.V."/>
            <person name="Miller A.N."/>
            <person name="O'Donnell K."/>
            <person name="Stajich J.E."/>
            <person name="Bonito G."/>
        </authorList>
    </citation>
    <scope>NUCLEOTIDE SEQUENCE</scope>
    <source>
        <strain evidence="11">NRRL 2591</strain>
    </source>
</reference>
<feature type="transmembrane region" description="Helical" evidence="10">
    <location>
        <begin position="201"/>
        <end position="220"/>
    </location>
</feature>
<dbReference type="GO" id="GO:0035673">
    <property type="term" value="F:oligopeptide transmembrane transporter activity"/>
    <property type="evidence" value="ECO:0007669"/>
    <property type="project" value="InterPro"/>
</dbReference>
<proteinExistence type="inferred from homology"/>
<keyword evidence="4 10" id="KW-0812">Transmembrane</keyword>
<feature type="transmembrane region" description="Helical" evidence="10">
    <location>
        <begin position="303"/>
        <end position="320"/>
    </location>
</feature>
<organism evidence="11 12">
    <name type="scientific">Mortierella hygrophila</name>
    <dbReference type="NCBI Taxonomy" id="979708"/>
    <lineage>
        <taxon>Eukaryota</taxon>
        <taxon>Fungi</taxon>
        <taxon>Fungi incertae sedis</taxon>
        <taxon>Mucoromycota</taxon>
        <taxon>Mortierellomycotina</taxon>
        <taxon>Mortierellomycetes</taxon>
        <taxon>Mortierellales</taxon>
        <taxon>Mortierellaceae</taxon>
        <taxon>Mortierella</taxon>
    </lineage>
</organism>
<evidence type="ECO:0000256" key="1">
    <source>
        <dbReference type="ARBA" id="ARBA00004141"/>
    </source>
</evidence>
<evidence type="ECO:0000256" key="7">
    <source>
        <dbReference type="ARBA" id="ARBA00022989"/>
    </source>
</evidence>
<evidence type="ECO:0000313" key="11">
    <source>
        <dbReference type="EMBL" id="KAF9543639.1"/>
    </source>
</evidence>
<evidence type="ECO:0008006" key="13">
    <source>
        <dbReference type="Google" id="ProtNLM"/>
    </source>
</evidence>
<evidence type="ECO:0000256" key="3">
    <source>
        <dbReference type="ARBA" id="ARBA00022448"/>
    </source>
</evidence>
<dbReference type="PANTHER" id="PTHR22601">
    <property type="entry name" value="ISP4 LIKE PROTEIN"/>
    <property type="match status" value="1"/>
</dbReference>
<sequence>MSTERQSEESVDNDHTYEMENEDTIASVPYFPSEPKDKEEFIEELARVDTDPGSLEEGKSTEDDLDESIRLVPKIVREVLSMDDDPTLPTLTFRYFVLSTIFAALGAMISQISWFRTTAASFSIFFVQIVSYWLGNFMARALPARNVTLFGAFTFSLNPGPFSIKEHVLITLASSAGASNNLGEIVVAVKDIFYEEYMHPFAALLLMWATIWTGFSFAAIGRNFLLYDPDLIWPSALMQSAMYRTLRGEGGQPLDVSRKQIRVFWFVLIGSFLWTFFPEYIFPFTSSLAVLCWFAPRNDTVKFISSGIGGMGFLNFTLNWSNITSSIMVSPWWTQVISFVAFVVSVWILVPISHFTELWSNGIPIPTMSNRLFQANGTKYPFVQLTDRQGRFQQETFDRLGNVYMSTYKLWGIFFGFATFLSAFVQLFLFGRSKIWTMIQHLRQRRRHSFKDRLNVLMSQYDEVPLWWYVTLFMCCSVIMLVIIQIQDLYLPWWTFIVALVLGASAVVPMGFIYAISAYEVTTGTWNELIYGYMAPGTHPVGSLVYRVVAGQCWYRAQSILLDQKIGHYMKVSPRATFFSQIWGTLIGVPVNYAVIRWVIDTKRPYLNGTQQDPLGQWTGQAPRMYLSQGIQYGTVGPTRLFRDTIYSPLRWGFLLGVGAPIIIYLLHRRFPKAKFQLWHSTIFFSSMETFYGNLSTGPLSSIIGGFVCMFYVFRYKHDFWIKYNYLVGAAADTGLSLAILAIFVIFGSSSKVIVMPEWWGNDSQSIEKCYGST</sequence>
<keyword evidence="12" id="KW-1185">Reference proteome</keyword>
<comment type="subcellular location">
    <subcellularLocation>
        <location evidence="1">Membrane</location>
        <topology evidence="1">Multi-pass membrane protein</topology>
    </subcellularLocation>
</comment>
<keyword evidence="5" id="KW-0571">Peptide transport</keyword>
<dbReference type="GO" id="GO:0016020">
    <property type="term" value="C:membrane"/>
    <property type="evidence" value="ECO:0007669"/>
    <property type="project" value="UniProtKB-SubCell"/>
</dbReference>
<feature type="transmembrane region" description="Helical" evidence="10">
    <location>
        <begin position="410"/>
        <end position="430"/>
    </location>
</feature>
<feature type="transmembrane region" description="Helical" evidence="10">
    <location>
        <begin position="691"/>
        <end position="714"/>
    </location>
</feature>
<dbReference type="NCBIfam" id="TIGR00728">
    <property type="entry name" value="OPT_sfam"/>
    <property type="match status" value="1"/>
</dbReference>
<feature type="transmembrane region" description="Helical" evidence="10">
    <location>
        <begin position="493"/>
        <end position="516"/>
    </location>
</feature>
<feature type="transmembrane region" description="Helical" evidence="10">
    <location>
        <begin position="650"/>
        <end position="671"/>
    </location>
</feature>
<keyword evidence="6" id="KW-0653">Protein transport</keyword>
<evidence type="ECO:0000256" key="4">
    <source>
        <dbReference type="ARBA" id="ARBA00022692"/>
    </source>
</evidence>
<feature type="transmembrane region" description="Helical" evidence="10">
    <location>
        <begin position="726"/>
        <end position="747"/>
    </location>
</feature>
<dbReference type="InterPro" id="IPR004648">
    <property type="entry name" value="Oligpept_transpt"/>
</dbReference>
<protein>
    <recommendedName>
        <fullName evidence="13">OPT oligopeptide transporter protein-domain-containing protein</fullName>
    </recommendedName>
</protein>
<evidence type="ECO:0000256" key="10">
    <source>
        <dbReference type="SAM" id="Phobius"/>
    </source>
</evidence>
<evidence type="ECO:0000256" key="5">
    <source>
        <dbReference type="ARBA" id="ARBA00022856"/>
    </source>
</evidence>
<feature type="region of interest" description="Disordered" evidence="9">
    <location>
        <begin position="1"/>
        <end position="33"/>
    </location>
</feature>
<dbReference type="AlphaFoldDB" id="A0A9P6F7E0"/>
<dbReference type="EMBL" id="JAAAXW010000108">
    <property type="protein sequence ID" value="KAF9543639.1"/>
    <property type="molecule type" value="Genomic_DNA"/>
</dbReference>
<keyword evidence="8 10" id="KW-0472">Membrane</keyword>
<feature type="transmembrane region" description="Helical" evidence="10">
    <location>
        <begin position="332"/>
        <end position="350"/>
    </location>
</feature>
<keyword evidence="3" id="KW-0813">Transport</keyword>
<feature type="transmembrane region" description="Helical" evidence="10">
    <location>
        <begin position="117"/>
        <end position="135"/>
    </location>
</feature>
<feature type="transmembrane region" description="Helical" evidence="10">
    <location>
        <begin position="466"/>
        <end position="487"/>
    </location>
</feature>
<evidence type="ECO:0000256" key="8">
    <source>
        <dbReference type="ARBA" id="ARBA00023136"/>
    </source>
</evidence>
<comment type="caution">
    <text evidence="11">The sequence shown here is derived from an EMBL/GenBank/DDBJ whole genome shotgun (WGS) entry which is preliminary data.</text>
</comment>
<evidence type="ECO:0000256" key="9">
    <source>
        <dbReference type="SAM" id="MobiDB-lite"/>
    </source>
</evidence>
<dbReference type="Pfam" id="PF03169">
    <property type="entry name" value="OPT"/>
    <property type="match status" value="1"/>
</dbReference>
<evidence type="ECO:0000256" key="6">
    <source>
        <dbReference type="ARBA" id="ARBA00022927"/>
    </source>
</evidence>
<dbReference type="InterPro" id="IPR004813">
    <property type="entry name" value="OPT"/>
</dbReference>
<feature type="transmembrane region" description="Helical" evidence="10">
    <location>
        <begin position="92"/>
        <end position="110"/>
    </location>
</feature>
<evidence type="ECO:0000313" key="12">
    <source>
        <dbReference type="Proteomes" id="UP000723463"/>
    </source>
</evidence>
<dbReference type="GO" id="GO:0015031">
    <property type="term" value="P:protein transport"/>
    <property type="evidence" value="ECO:0007669"/>
    <property type="project" value="UniProtKB-KW"/>
</dbReference>
<accession>A0A9P6F7E0</accession>